<dbReference type="AlphaFoldDB" id="A0A382QC03"/>
<accession>A0A382QC03</accession>
<dbReference type="InterPro" id="IPR036922">
    <property type="entry name" value="Rieske_2Fe-2S_sf"/>
</dbReference>
<organism evidence="1">
    <name type="scientific">marine metagenome</name>
    <dbReference type="NCBI Taxonomy" id="408172"/>
    <lineage>
        <taxon>unclassified sequences</taxon>
        <taxon>metagenomes</taxon>
        <taxon>ecological metagenomes</taxon>
    </lineage>
</organism>
<reference evidence="1" key="1">
    <citation type="submission" date="2018-05" db="EMBL/GenBank/DDBJ databases">
        <authorList>
            <person name="Lanie J.A."/>
            <person name="Ng W.-L."/>
            <person name="Kazmierczak K.M."/>
            <person name="Andrzejewski T.M."/>
            <person name="Davidsen T.M."/>
            <person name="Wayne K.J."/>
            <person name="Tettelin H."/>
            <person name="Glass J.I."/>
            <person name="Rusch D."/>
            <person name="Podicherti R."/>
            <person name="Tsui H.-C.T."/>
            <person name="Winkler M.E."/>
        </authorList>
    </citation>
    <scope>NUCLEOTIDE SEQUENCE</scope>
</reference>
<proteinExistence type="predicted"/>
<dbReference type="EMBL" id="UINC01112854">
    <property type="protein sequence ID" value="SVC82082.1"/>
    <property type="molecule type" value="Genomic_DNA"/>
</dbReference>
<gene>
    <name evidence="1" type="ORF">METZ01_LOCUS334936</name>
</gene>
<evidence type="ECO:0008006" key="2">
    <source>
        <dbReference type="Google" id="ProtNLM"/>
    </source>
</evidence>
<dbReference type="GO" id="GO:0051537">
    <property type="term" value="F:2 iron, 2 sulfur cluster binding"/>
    <property type="evidence" value="ECO:0007669"/>
    <property type="project" value="InterPro"/>
</dbReference>
<sequence>WKNITEIDTVPTYQKIKYRFMSKVKILEINDAPLEGSGKQINLTHPFTETKYVLAIFQAEGKYYVLTDECRMCGGSLGQRPDLRGMFAACGKEECLWNIRRGSCKFDRSSVTPTYRVAVMEDGLYIEI</sequence>
<dbReference type="Gene3D" id="2.102.10.10">
    <property type="entry name" value="Rieske [2Fe-2S] iron-sulphur domain"/>
    <property type="match status" value="1"/>
</dbReference>
<protein>
    <recommendedName>
        <fullName evidence="2">Rieske domain-containing protein</fullName>
    </recommendedName>
</protein>
<dbReference type="SUPFAM" id="SSF50022">
    <property type="entry name" value="ISP domain"/>
    <property type="match status" value="1"/>
</dbReference>
<evidence type="ECO:0000313" key="1">
    <source>
        <dbReference type="EMBL" id="SVC82082.1"/>
    </source>
</evidence>
<name>A0A382QC03_9ZZZZ</name>
<feature type="non-terminal residue" evidence="1">
    <location>
        <position position="1"/>
    </location>
</feature>